<feature type="chain" id="PRO_5027544579" evidence="1">
    <location>
        <begin position="28"/>
        <end position="121"/>
    </location>
</feature>
<reference evidence="2" key="1">
    <citation type="journal article" date="2013" name="J. Plant Res.">
        <title>Effect of fungi and light on seed germination of three Opuntia species from semiarid lands of central Mexico.</title>
        <authorList>
            <person name="Delgado-Sanchez P."/>
            <person name="Jimenez-Bremont J.F."/>
            <person name="Guerrero-Gonzalez Mde L."/>
            <person name="Flores J."/>
        </authorList>
    </citation>
    <scope>NUCLEOTIDE SEQUENCE</scope>
    <source>
        <tissue evidence="2">Cladode</tissue>
    </source>
</reference>
<protein>
    <submittedName>
        <fullName evidence="2">Uncharacterized protein</fullName>
    </submittedName>
</protein>
<proteinExistence type="predicted"/>
<evidence type="ECO:0000256" key="1">
    <source>
        <dbReference type="SAM" id="SignalP"/>
    </source>
</evidence>
<dbReference type="AlphaFoldDB" id="A0A7C9EU53"/>
<dbReference type="EMBL" id="GISG01275492">
    <property type="protein sequence ID" value="MBA4677522.1"/>
    <property type="molecule type" value="Transcribed_RNA"/>
</dbReference>
<organism evidence="2">
    <name type="scientific">Opuntia streptacantha</name>
    <name type="common">Prickly pear cactus</name>
    <name type="synonym">Opuntia cardona</name>
    <dbReference type="NCBI Taxonomy" id="393608"/>
    <lineage>
        <taxon>Eukaryota</taxon>
        <taxon>Viridiplantae</taxon>
        <taxon>Streptophyta</taxon>
        <taxon>Embryophyta</taxon>
        <taxon>Tracheophyta</taxon>
        <taxon>Spermatophyta</taxon>
        <taxon>Magnoliopsida</taxon>
        <taxon>eudicotyledons</taxon>
        <taxon>Gunneridae</taxon>
        <taxon>Pentapetalae</taxon>
        <taxon>Caryophyllales</taxon>
        <taxon>Cactineae</taxon>
        <taxon>Cactaceae</taxon>
        <taxon>Opuntioideae</taxon>
        <taxon>Opuntia</taxon>
    </lineage>
</organism>
<name>A0A7C9EU53_OPUST</name>
<reference evidence="2" key="2">
    <citation type="submission" date="2020-07" db="EMBL/GenBank/DDBJ databases">
        <authorList>
            <person name="Vera ALvarez R."/>
            <person name="Arias-Moreno D.M."/>
            <person name="Jimenez-Jacinto V."/>
            <person name="Jimenez-Bremont J.F."/>
            <person name="Swaminathan K."/>
            <person name="Moose S.P."/>
            <person name="Guerrero-Gonzalez M.L."/>
            <person name="Marino-Ramirez L."/>
            <person name="Landsman D."/>
            <person name="Rodriguez-Kessler M."/>
            <person name="Delgado-Sanchez P."/>
        </authorList>
    </citation>
    <scope>NUCLEOTIDE SEQUENCE</scope>
    <source>
        <tissue evidence="2">Cladode</tissue>
    </source>
</reference>
<evidence type="ECO:0000313" key="2">
    <source>
        <dbReference type="EMBL" id="MBA4677522.1"/>
    </source>
</evidence>
<accession>A0A7C9EU53</accession>
<keyword evidence="1" id="KW-0732">Signal</keyword>
<feature type="signal peptide" evidence="1">
    <location>
        <begin position="1"/>
        <end position="27"/>
    </location>
</feature>
<sequence>MLNRTSSKYYNSLLLLFVLAMFEGQLCHLNPGCQIHFTTYFQAMHASQYFSKVTGWRDQNTNSFPSHGQNPHCILRIRLSFSTAYEIDSICLSLKPICGVIPIAHPFRIVDADHRRLEHHG</sequence>